<dbReference type="Proteomes" id="UP000245444">
    <property type="component" value="Chromosome"/>
</dbReference>
<keyword evidence="3" id="KW-1185">Reference proteome</keyword>
<dbReference type="EMBL" id="CP029553">
    <property type="protein sequence ID" value="AWN48471.1"/>
    <property type="molecule type" value="Genomic_DNA"/>
</dbReference>
<organism evidence="2 3">
    <name type="scientific">Methylobacterium terrae</name>
    <dbReference type="NCBI Taxonomy" id="2202827"/>
    <lineage>
        <taxon>Bacteria</taxon>
        <taxon>Pseudomonadati</taxon>
        <taxon>Pseudomonadota</taxon>
        <taxon>Alphaproteobacteria</taxon>
        <taxon>Hyphomicrobiales</taxon>
        <taxon>Methylobacteriaceae</taxon>
        <taxon>Methylobacterium</taxon>
    </lineage>
</organism>
<proteinExistence type="predicted"/>
<dbReference type="AlphaFoldDB" id="A0A2U8WSP2"/>
<feature type="region of interest" description="Disordered" evidence="1">
    <location>
        <begin position="1"/>
        <end position="69"/>
    </location>
</feature>
<evidence type="ECO:0000313" key="2">
    <source>
        <dbReference type="EMBL" id="AWN48471.1"/>
    </source>
</evidence>
<dbReference type="RefSeq" id="WP_109960760.1">
    <property type="nucleotide sequence ID" value="NZ_CP029553.1"/>
</dbReference>
<name>A0A2U8WSP2_9HYPH</name>
<sequence>MSGQGDGRQGDGRSGDGRFGDGTREQRLKAALRDNLKRRKAQARGREAAEAPGDAPPEPAVDRSGGDGR</sequence>
<gene>
    <name evidence="2" type="ORF">DK419_20685</name>
</gene>
<accession>A0A2U8WSP2</accession>
<feature type="compositionally biased region" description="Basic and acidic residues" evidence="1">
    <location>
        <begin position="8"/>
        <end position="35"/>
    </location>
</feature>
<feature type="compositionally biased region" description="Basic and acidic residues" evidence="1">
    <location>
        <begin position="60"/>
        <end position="69"/>
    </location>
</feature>
<dbReference type="KEGG" id="mtea:DK419_20685"/>
<evidence type="ECO:0000256" key="1">
    <source>
        <dbReference type="SAM" id="MobiDB-lite"/>
    </source>
</evidence>
<evidence type="ECO:0000313" key="3">
    <source>
        <dbReference type="Proteomes" id="UP000245444"/>
    </source>
</evidence>
<reference evidence="2 3" key="1">
    <citation type="submission" date="2018-05" db="EMBL/GenBank/DDBJ databases">
        <title>Complete Genome Sequence of Methylobacterium sp. 17Sr1-28.</title>
        <authorList>
            <person name="Srinivasan S."/>
        </authorList>
    </citation>
    <scope>NUCLEOTIDE SEQUENCE [LARGE SCALE GENOMIC DNA]</scope>
    <source>
        <strain evidence="2 3">17Sr1-28</strain>
    </source>
</reference>
<protein>
    <submittedName>
        <fullName evidence="2">Uncharacterized protein</fullName>
    </submittedName>
</protein>